<keyword evidence="1" id="KW-0812">Transmembrane</keyword>
<proteinExistence type="predicted"/>
<evidence type="ECO:0000313" key="3">
    <source>
        <dbReference type="Proteomes" id="UP000028542"/>
    </source>
</evidence>
<dbReference type="AlphaFoldDB" id="A0A084J9I6"/>
<evidence type="ECO:0000256" key="1">
    <source>
        <dbReference type="SAM" id="Phobius"/>
    </source>
</evidence>
<gene>
    <name evidence="2" type="ORF">IO99_13150</name>
</gene>
<evidence type="ECO:0000313" key="2">
    <source>
        <dbReference type="EMBL" id="KEZ85620.1"/>
    </source>
</evidence>
<accession>A0A084J9I6</accession>
<organism evidence="2 3">
    <name type="scientific">Clostridium sulfidigenes</name>
    <dbReference type="NCBI Taxonomy" id="318464"/>
    <lineage>
        <taxon>Bacteria</taxon>
        <taxon>Bacillati</taxon>
        <taxon>Bacillota</taxon>
        <taxon>Clostridia</taxon>
        <taxon>Eubacteriales</taxon>
        <taxon>Clostridiaceae</taxon>
        <taxon>Clostridium</taxon>
    </lineage>
</organism>
<keyword evidence="1" id="KW-1133">Transmembrane helix</keyword>
<dbReference type="Proteomes" id="UP000028542">
    <property type="component" value="Unassembled WGS sequence"/>
</dbReference>
<keyword evidence="1" id="KW-0472">Membrane</keyword>
<comment type="caution">
    <text evidence="2">The sequence shown here is derived from an EMBL/GenBank/DDBJ whole genome shotgun (WGS) entry which is preliminary data.</text>
</comment>
<feature type="transmembrane region" description="Helical" evidence="1">
    <location>
        <begin position="6"/>
        <end position="25"/>
    </location>
</feature>
<dbReference type="EMBL" id="JPMD01000032">
    <property type="protein sequence ID" value="KEZ85620.1"/>
    <property type="molecule type" value="Genomic_DNA"/>
</dbReference>
<feature type="transmembrane region" description="Helical" evidence="1">
    <location>
        <begin position="61"/>
        <end position="81"/>
    </location>
</feature>
<keyword evidence="3" id="KW-1185">Reference proteome</keyword>
<sequence length="122" mass="14508">MLYYFIIIFALITIPYWFISLTLIFKNKFNNKWIHFLLKDHAFNLITSNKYTFKTYIKIKITLLIQLTSYIAILIFLITILKSSDKYAVSMKCNAITVILFLIRIIGNNLIIKYLENKDEIL</sequence>
<reference evidence="2 3" key="1">
    <citation type="submission" date="2014-07" db="EMBL/GenBank/DDBJ databases">
        <title>Draft genome of Clostridium sulfidigenes 113A isolated from sediments associated with methane hydrate from Krishna Godavari basin.</title>
        <authorList>
            <person name="Honkalas V.S."/>
            <person name="Dabir A.P."/>
            <person name="Arora P."/>
            <person name="Dhakephalkar P.K."/>
        </authorList>
    </citation>
    <scope>NUCLEOTIDE SEQUENCE [LARGE SCALE GENOMIC DNA]</scope>
    <source>
        <strain evidence="2 3">113A</strain>
    </source>
</reference>
<name>A0A084J9I6_9CLOT</name>
<protein>
    <submittedName>
        <fullName evidence="2">Uncharacterized protein</fullName>
    </submittedName>
</protein>
<feature type="transmembrane region" description="Helical" evidence="1">
    <location>
        <begin position="87"/>
        <end position="106"/>
    </location>
</feature>